<dbReference type="Gene3D" id="1.20.1250.20">
    <property type="entry name" value="MFS general substrate transporter like domains"/>
    <property type="match status" value="2"/>
</dbReference>
<dbReference type="InterPro" id="IPR011701">
    <property type="entry name" value="MFS"/>
</dbReference>
<dbReference type="PROSITE" id="PS50850">
    <property type="entry name" value="MFS"/>
    <property type="match status" value="1"/>
</dbReference>
<dbReference type="InterPro" id="IPR036259">
    <property type="entry name" value="MFS_trans_sf"/>
</dbReference>
<dbReference type="PANTHER" id="PTHR23514:SF13">
    <property type="entry name" value="INNER MEMBRANE PROTEIN YBJJ"/>
    <property type="match status" value="1"/>
</dbReference>
<feature type="transmembrane region" description="Helical" evidence="5">
    <location>
        <begin position="145"/>
        <end position="166"/>
    </location>
</feature>
<dbReference type="PANTHER" id="PTHR23514">
    <property type="entry name" value="BYPASS OF STOP CODON PROTEIN 6"/>
    <property type="match status" value="1"/>
</dbReference>
<dbReference type="EMBL" id="BOML01000038">
    <property type="protein sequence ID" value="GIE03628.1"/>
    <property type="molecule type" value="Genomic_DNA"/>
</dbReference>
<keyword evidence="8" id="KW-1185">Reference proteome</keyword>
<keyword evidence="4 5" id="KW-0472">Membrane</keyword>
<feature type="domain" description="Major facilitator superfamily (MFS) profile" evidence="6">
    <location>
        <begin position="14"/>
        <end position="399"/>
    </location>
</feature>
<feature type="transmembrane region" description="Helical" evidence="5">
    <location>
        <begin position="378"/>
        <end position="396"/>
    </location>
</feature>
<evidence type="ECO:0000256" key="2">
    <source>
        <dbReference type="ARBA" id="ARBA00022692"/>
    </source>
</evidence>
<dbReference type="RefSeq" id="WP_203729644.1">
    <property type="nucleotide sequence ID" value="NZ_BAAATX010000006.1"/>
</dbReference>
<proteinExistence type="predicted"/>
<evidence type="ECO:0000256" key="4">
    <source>
        <dbReference type="ARBA" id="ARBA00023136"/>
    </source>
</evidence>
<name>A0ABQ3Z1C8_9ACTN</name>
<feature type="transmembrane region" description="Helical" evidence="5">
    <location>
        <begin position="80"/>
        <end position="97"/>
    </location>
</feature>
<evidence type="ECO:0000313" key="8">
    <source>
        <dbReference type="Proteomes" id="UP000637628"/>
    </source>
</evidence>
<evidence type="ECO:0000313" key="7">
    <source>
        <dbReference type="EMBL" id="GIE03628.1"/>
    </source>
</evidence>
<feature type="transmembrane region" description="Helical" evidence="5">
    <location>
        <begin position="317"/>
        <end position="339"/>
    </location>
</feature>
<reference evidence="7 8" key="1">
    <citation type="submission" date="2021-01" db="EMBL/GenBank/DDBJ databases">
        <title>Whole genome shotgun sequence of Actinoplanes durhamensis NBRC 14914.</title>
        <authorList>
            <person name="Komaki H."/>
            <person name="Tamura T."/>
        </authorList>
    </citation>
    <scope>NUCLEOTIDE SEQUENCE [LARGE SCALE GENOMIC DNA]</scope>
    <source>
        <strain evidence="7 8">NBRC 14914</strain>
    </source>
</reference>
<feature type="transmembrane region" description="Helical" evidence="5">
    <location>
        <begin position="293"/>
        <end position="311"/>
    </location>
</feature>
<evidence type="ECO:0000256" key="1">
    <source>
        <dbReference type="ARBA" id="ARBA00004651"/>
    </source>
</evidence>
<dbReference type="InterPro" id="IPR051788">
    <property type="entry name" value="MFS_Transporter"/>
</dbReference>
<gene>
    <name evidence="7" type="ORF">Adu01nite_49780</name>
</gene>
<feature type="transmembrane region" description="Helical" evidence="5">
    <location>
        <begin position="172"/>
        <end position="191"/>
    </location>
</feature>
<keyword evidence="2 5" id="KW-0812">Transmembrane</keyword>
<accession>A0ABQ3Z1C8</accession>
<evidence type="ECO:0000256" key="3">
    <source>
        <dbReference type="ARBA" id="ARBA00022989"/>
    </source>
</evidence>
<dbReference type="InterPro" id="IPR020846">
    <property type="entry name" value="MFS_dom"/>
</dbReference>
<evidence type="ECO:0000259" key="6">
    <source>
        <dbReference type="PROSITE" id="PS50850"/>
    </source>
</evidence>
<feature type="transmembrane region" description="Helical" evidence="5">
    <location>
        <begin position="257"/>
        <end position="281"/>
    </location>
</feature>
<comment type="caution">
    <text evidence="7">The sequence shown here is derived from an EMBL/GenBank/DDBJ whole genome shotgun (WGS) entry which is preliminary data.</text>
</comment>
<sequence length="407" mass="41384">MSAATAVAAPVRAATRGVYTAFTLMGFASASWAARIPQVRDKLELSPSGLGLVLLAIAAGSIVSLVLAGQIVAHFGSRRTVTVMAGLLGLALSGVAIGYQFGVLPVVIALFLAGFANGGWDVAMNVQGTVVERHLGKAIMPRFHAGYSVGTVVGALVGAGAVAVHLSVTAHLMISAILVAIVVMLGVQAFMPDDPADIEPPVPIEPAHAAPPASRVGRALATWREPRTLLIGLFVLAFAFTEGAGLDWISIAMIDGYGVPATVGTLAFATFLAAMTAGRWFGPGWLDRYGRVLVVRALAGVSLVGLALFVFGTVPAIAFVGVLLWGLGASLGFPVGMSAAADDPAHAAPRVSVVATIGYCAFLGGPPLVGFLGDHVTVLKGLLAVAALLAVAIALADSVKPLRPAHD</sequence>
<dbReference type="SUPFAM" id="SSF103473">
    <property type="entry name" value="MFS general substrate transporter"/>
    <property type="match status" value="1"/>
</dbReference>
<feature type="transmembrane region" description="Helical" evidence="5">
    <location>
        <begin position="351"/>
        <end position="372"/>
    </location>
</feature>
<dbReference type="CDD" id="cd17393">
    <property type="entry name" value="MFS_MosC_like"/>
    <property type="match status" value="1"/>
</dbReference>
<dbReference type="Proteomes" id="UP000637628">
    <property type="component" value="Unassembled WGS sequence"/>
</dbReference>
<comment type="subcellular location">
    <subcellularLocation>
        <location evidence="1">Cell membrane</location>
        <topology evidence="1">Multi-pass membrane protein</topology>
    </subcellularLocation>
</comment>
<keyword evidence="3 5" id="KW-1133">Transmembrane helix</keyword>
<protein>
    <submittedName>
        <fullName evidence="7">MFS transporter</fullName>
    </submittedName>
</protein>
<feature type="transmembrane region" description="Helical" evidence="5">
    <location>
        <begin position="228"/>
        <end position="251"/>
    </location>
</feature>
<dbReference type="Pfam" id="PF07690">
    <property type="entry name" value="MFS_1"/>
    <property type="match status" value="1"/>
</dbReference>
<feature type="transmembrane region" description="Helical" evidence="5">
    <location>
        <begin position="49"/>
        <end position="68"/>
    </location>
</feature>
<evidence type="ECO:0000256" key="5">
    <source>
        <dbReference type="SAM" id="Phobius"/>
    </source>
</evidence>
<organism evidence="7 8">
    <name type="scientific">Paractinoplanes durhamensis</name>
    <dbReference type="NCBI Taxonomy" id="113563"/>
    <lineage>
        <taxon>Bacteria</taxon>
        <taxon>Bacillati</taxon>
        <taxon>Actinomycetota</taxon>
        <taxon>Actinomycetes</taxon>
        <taxon>Micromonosporales</taxon>
        <taxon>Micromonosporaceae</taxon>
        <taxon>Paractinoplanes</taxon>
    </lineage>
</organism>